<dbReference type="Gene3D" id="3.40.50.150">
    <property type="entry name" value="Vaccinia Virus protein VP39"/>
    <property type="match status" value="1"/>
</dbReference>
<dbReference type="GO" id="GO:0032259">
    <property type="term" value="P:methylation"/>
    <property type="evidence" value="ECO:0007669"/>
    <property type="project" value="UniProtKB-KW"/>
</dbReference>
<evidence type="ECO:0000313" key="2">
    <source>
        <dbReference type="EMBL" id="RII33941.1"/>
    </source>
</evidence>
<dbReference type="NCBIfam" id="TIGR01444">
    <property type="entry name" value="fkbM_fam"/>
    <property type="match status" value="1"/>
</dbReference>
<protein>
    <submittedName>
        <fullName evidence="2">FkbM family methyltransferase</fullName>
    </submittedName>
</protein>
<evidence type="ECO:0000313" key="3">
    <source>
        <dbReference type="Proteomes" id="UP000265930"/>
    </source>
</evidence>
<dbReference type="InterPro" id="IPR052514">
    <property type="entry name" value="SAM-dependent_MTase"/>
</dbReference>
<keyword evidence="2" id="KW-0808">Transferase</keyword>
<proteinExistence type="predicted"/>
<name>A0A399ILY6_9CLOT</name>
<dbReference type="EMBL" id="QXDJ01000003">
    <property type="protein sequence ID" value="RII33941.1"/>
    <property type="molecule type" value="Genomic_DNA"/>
</dbReference>
<sequence length="401" mass="46803">MKMKRVNGIYEENLKALFEKKLIKNNYNFNKIPFILFGAGNLGLRTLTGLKKIGIKPVAFGDNDEKKMDTSINGIEVFSKEKIMSKYGDNILIVLTIWKGSTGKEKRVSTLIKGLQEFGFKHVVDITKLYNDYPDTFLPYYCIGNPENVYSSEDKILECYKLFDDVISKKQYYEQVKWRISHDNWEEFVDVDYNTYFQRDLYELNENDIIYDCGAFDGDTIRALLHKKLCFKKIISFEPDKNNFDKLKKFVEKQESYIQKKIQMFEYAVGNKEEILLFDATGDADSKVSNNGDSKVKSITIDNFAKENPQNIPTIIKMDIEGFEREALLGSEIIIKQQKPILAICVYHKQSDLWEIPLLINKISDGYKFYLRHHVGDCWDTVLYAIPKERRKIKEKQVCVK</sequence>
<dbReference type="PANTHER" id="PTHR34203:SF15">
    <property type="entry name" value="SLL1173 PROTEIN"/>
    <property type="match status" value="1"/>
</dbReference>
<dbReference type="InterPro" id="IPR029063">
    <property type="entry name" value="SAM-dependent_MTases_sf"/>
</dbReference>
<accession>A0A399ILY6</accession>
<comment type="caution">
    <text evidence="2">The sequence shown here is derived from an EMBL/GenBank/DDBJ whole genome shotgun (WGS) entry which is preliminary data.</text>
</comment>
<dbReference type="GO" id="GO:0008168">
    <property type="term" value="F:methyltransferase activity"/>
    <property type="evidence" value="ECO:0007669"/>
    <property type="project" value="UniProtKB-KW"/>
</dbReference>
<organism evidence="2 3">
    <name type="scientific">Clostridium chromiireducens</name>
    <dbReference type="NCBI Taxonomy" id="225345"/>
    <lineage>
        <taxon>Bacteria</taxon>
        <taxon>Bacillati</taxon>
        <taxon>Bacillota</taxon>
        <taxon>Clostridia</taxon>
        <taxon>Eubacteriales</taxon>
        <taxon>Clostridiaceae</taxon>
        <taxon>Clostridium</taxon>
    </lineage>
</organism>
<reference evidence="2 3" key="1">
    <citation type="submission" date="2018-08" db="EMBL/GenBank/DDBJ databases">
        <title>Genome of Clostridium chromiireducens C1, DSM12136.</title>
        <authorList>
            <person name="Xing M."/>
            <person name="Wei Y."/>
            <person name="Ang E.L."/>
            <person name="Zhao H."/>
            <person name="Zhang Y."/>
        </authorList>
    </citation>
    <scope>NUCLEOTIDE SEQUENCE [LARGE SCALE GENOMIC DNA]</scope>
    <source>
        <strain evidence="2 3">C1</strain>
    </source>
</reference>
<dbReference type="PANTHER" id="PTHR34203">
    <property type="entry name" value="METHYLTRANSFERASE, FKBM FAMILY PROTEIN"/>
    <property type="match status" value="1"/>
</dbReference>
<keyword evidence="2" id="KW-0489">Methyltransferase</keyword>
<dbReference type="InterPro" id="IPR006342">
    <property type="entry name" value="FkbM_mtfrase"/>
</dbReference>
<dbReference type="Pfam" id="PF05050">
    <property type="entry name" value="Methyltransf_21"/>
    <property type="match status" value="1"/>
</dbReference>
<dbReference type="Proteomes" id="UP000265930">
    <property type="component" value="Unassembled WGS sequence"/>
</dbReference>
<gene>
    <name evidence="2" type="ORF">D2A34_12185</name>
</gene>
<dbReference type="SUPFAM" id="SSF53335">
    <property type="entry name" value="S-adenosyl-L-methionine-dependent methyltransferases"/>
    <property type="match status" value="1"/>
</dbReference>
<evidence type="ECO:0000259" key="1">
    <source>
        <dbReference type="Pfam" id="PF05050"/>
    </source>
</evidence>
<dbReference type="Gene3D" id="3.40.50.720">
    <property type="entry name" value="NAD(P)-binding Rossmann-like Domain"/>
    <property type="match status" value="1"/>
</dbReference>
<dbReference type="AlphaFoldDB" id="A0A399ILY6"/>
<feature type="domain" description="Methyltransferase FkbM" evidence="1">
    <location>
        <begin position="212"/>
        <end position="349"/>
    </location>
</feature>